<proteinExistence type="predicted"/>
<dbReference type="PANTHER" id="PTHR43289">
    <property type="entry name" value="MITOGEN-ACTIVATED PROTEIN KINASE KINASE KINASE 20-RELATED"/>
    <property type="match status" value="1"/>
</dbReference>
<dbReference type="PANTHER" id="PTHR43289:SF34">
    <property type="entry name" value="SERINE_THREONINE-PROTEIN KINASE YBDM-RELATED"/>
    <property type="match status" value="1"/>
</dbReference>
<feature type="compositionally biased region" description="Basic and acidic residues" evidence="6">
    <location>
        <begin position="571"/>
        <end position="585"/>
    </location>
</feature>
<protein>
    <submittedName>
        <fullName evidence="9">Serine/threonine-protein kinase</fullName>
    </submittedName>
</protein>
<evidence type="ECO:0000256" key="2">
    <source>
        <dbReference type="ARBA" id="ARBA00022741"/>
    </source>
</evidence>
<dbReference type="PROSITE" id="PS00108">
    <property type="entry name" value="PROTEIN_KINASE_ST"/>
    <property type="match status" value="1"/>
</dbReference>
<feature type="binding site" evidence="5">
    <location>
        <position position="41"/>
    </location>
    <ligand>
        <name>ATP</name>
        <dbReference type="ChEBI" id="CHEBI:30616"/>
    </ligand>
</feature>
<evidence type="ECO:0000256" key="4">
    <source>
        <dbReference type="ARBA" id="ARBA00022840"/>
    </source>
</evidence>
<keyword evidence="4 5" id="KW-0067">ATP-binding</keyword>
<evidence type="ECO:0000256" key="7">
    <source>
        <dbReference type="SAM" id="Phobius"/>
    </source>
</evidence>
<dbReference type="SMART" id="SM00220">
    <property type="entry name" value="S_TKc"/>
    <property type="match status" value="1"/>
</dbReference>
<dbReference type="InterPro" id="IPR008271">
    <property type="entry name" value="Ser/Thr_kinase_AS"/>
</dbReference>
<reference evidence="9" key="1">
    <citation type="submission" date="2023-01" db="EMBL/GenBank/DDBJ databases">
        <title>Human gut microbiome strain richness.</title>
        <authorList>
            <person name="Chen-Liaw A."/>
        </authorList>
    </citation>
    <scope>NUCLEOTIDE SEQUENCE</scope>
    <source>
        <strain evidence="9">1001275st1_F4_1001275B_160808</strain>
    </source>
</reference>
<keyword evidence="7" id="KW-0812">Transmembrane</keyword>
<dbReference type="PROSITE" id="PS00107">
    <property type="entry name" value="PROTEIN_KINASE_ATP"/>
    <property type="match status" value="1"/>
</dbReference>
<evidence type="ECO:0000256" key="5">
    <source>
        <dbReference type="PROSITE-ProRule" id="PRU10141"/>
    </source>
</evidence>
<dbReference type="RefSeq" id="WP_195389063.1">
    <property type="nucleotide sequence ID" value="NZ_JADNGL010000022.1"/>
</dbReference>
<dbReference type="InterPro" id="IPR000719">
    <property type="entry name" value="Prot_kinase_dom"/>
</dbReference>
<dbReference type="PROSITE" id="PS50011">
    <property type="entry name" value="PROTEIN_KINASE_DOM"/>
    <property type="match status" value="1"/>
</dbReference>
<dbReference type="Gene3D" id="1.10.510.10">
    <property type="entry name" value="Transferase(Phosphotransferase) domain 1"/>
    <property type="match status" value="1"/>
</dbReference>
<comment type="caution">
    <text evidence="9">The sequence shown here is derived from an EMBL/GenBank/DDBJ whole genome shotgun (WGS) entry which is preliminary data.</text>
</comment>
<accession>A0AAW6ED34</accession>
<feature type="transmembrane region" description="Helical" evidence="7">
    <location>
        <begin position="278"/>
        <end position="298"/>
    </location>
</feature>
<evidence type="ECO:0000313" key="10">
    <source>
        <dbReference type="Proteomes" id="UP001211015"/>
    </source>
</evidence>
<evidence type="ECO:0000256" key="1">
    <source>
        <dbReference type="ARBA" id="ARBA00022679"/>
    </source>
</evidence>
<dbReference type="GO" id="GO:0004674">
    <property type="term" value="F:protein serine/threonine kinase activity"/>
    <property type="evidence" value="ECO:0007669"/>
    <property type="project" value="TreeGrafter"/>
</dbReference>
<keyword evidence="7" id="KW-0472">Membrane</keyword>
<feature type="region of interest" description="Disordered" evidence="6">
    <location>
        <begin position="560"/>
        <end position="585"/>
    </location>
</feature>
<sequence length="585" mass="66771">MLTIGSVIDGKYKILNKIGQGGMSVVYLAMNEKANKQWAIKEIRKDGVKDFQVVKQSLIVETDLLKKLDHPNLPSIVDIIEDDNTFLIVMDYVEGRSLEKELEEYGAQRQDKVIEWAKQLCDVLIYLHSRKPPIIYRDLKPENIMLRPDGKVMLIDFGTAREFKERNVSDTVCLGTVGYAAPEQFGGQGQTDARTDIYGLGATLFHLLTGQSPCEPPYEMRPIREIRPELSSGLEKIILKCVEKDPAQRYQSCEELLYDIENYDKFDDMYRKKQKRRLFAFSLTLVLSAAFLTSGLVLDHMANSKRNNNYAHLIEEEKQTADITQKMDICQTAIEIKPADKTAYLELILAMKSDSEYSVDEEQLLVNIINKNEEELKKAPATYGEICFETGKLYWYYYSYGKNSSGDEDSNKIIRMRSARSWFDNAAKYSDKTFSKYNMALIYRDIGNFYAQIDQLRTEANDSGEYKTLFKNYQSLLKLIKSGDEAEIVQLELYNAILNSVEQYGDKFASDGVKKDDILSAVEQIEQSLDDISESSEKLTSLKLETKKAVKVAKTKITTAYADNNSDNSDDTNKTDETEKAVDKE</sequence>
<evidence type="ECO:0000256" key="6">
    <source>
        <dbReference type="SAM" id="MobiDB-lite"/>
    </source>
</evidence>
<dbReference type="SUPFAM" id="SSF56112">
    <property type="entry name" value="Protein kinase-like (PK-like)"/>
    <property type="match status" value="1"/>
</dbReference>
<dbReference type="EMBL" id="JAQMLV010000017">
    <property type="protein sequence ID" value="MDB8745664.1"/>
    <property type="molecule type" value="Genomic_DNA"/>
</dbReference>
<gene>
    <name evidence="9" type="ORF">PNU62_11605</name>
</gene>
<name>A0AAW6ED34_9FIRM</name>
<dbReference type="Proteomes" id="UP001211015">
    <property type="component" value="Unassembled WGS sequence"/>
</dbReference>
<organism evidence="9 10">
    <name type="scientific">Ruminococcus bicirculans</name>
    <name type="common">ex Wegman et al. 2014</name>
    <dbReference type="NCBI Taxonomy" id="1160721"/>
    <lineage>
        <taxon>Bacteria</taxon>
        <taxon>Bacillati</taxon>
        <taxon>Bacillota</taxon>
        <taxon>Clostridia</taxon>
        <taxon>Eubacteriales</taxon>
        <taxon>Oscillospiraceae</taxon>
        <taxon>Ruminococcus</taxon>
    </lineage>
</organism>
<evidence type="ECO:0000256" key="3">
    <source>
        <dbReference type="ARBA" id="ARBA00022777"/>
    </source>
</evidence>
<dbReference type="InterPro" id="IPR011009">
    <property type="entry name" value="Kinase-like_dom_sf"/>
</dbReference>
<dbReference type="AlphaFoldDB" id="A0AAW6ED34"/>
<feature type="domain" description="Protein kinase" evidence="8">
    <location>
        <begin position="12"/>
        <end position="266"/>
    </location>
</feature>
<dbReference type="GO" id="GO:0005524">
    <property type="term" value="F:ATP binding"/>
    <property type="evidence" value="ECO:0007669"/>
    <property type="project" value="UniProtKB-UniRule"/>
</dbReference>
<keyword evidence="1" id="KW-0808">Transferase</keyword>
<keyword evidence="2 5" id="KW-0547">Nucleotide-binding</keyword>
<evidence type="ECO:0000313" key="9">
    <source>
        <dbReference type="EMBL" id="MDB8745664.1"/>
    </source>
</evidence>
<keyword evidence="3 9" id="KW-0418">Kinase</keyword>
<keyword evidence="7" id="KW-1133">Transmembrane helix</keyword>
<dbReference type="CDD" id="cd14014">
    <property type="entry name" value="STKc_PknB_like"/>
    <property type="match status" value="1"/>
</dbReference>
<dbReference type="InterPro" id="IPR017441">
    <property type="entry name" value="Protein_kinase_ATP_BS"/>
</dbReference>
<evidence type="ECO:0000259" key="8">
    <source>
        <dbReference type="PROSITE" id="PS50011"/>
    </source>
</evidence>
<dbReference type="Pfam" id="PF00069">
    <property type="entry name" value="Pkinase"/>
    <property type="match status" value="1"/>
</dbReference>